<evidence type="ECO:0000313" key="2">
    <source>
        <dbReference type="Proteomes" id="UP000183018"/>
    </source>
</evidence>
<dbReference type="RefSeq" id="WP_074881198.1">
    <property type="nucleotide sequence ID" value="NZ_FORC01000001.1"/>
</dbReference>
<accession>A0A1I3HJA5</accession>
<dbReference type="EMBL" id="FORC01000001">
    <property type="protein sequence ID" value="SFI35590.1"/>
    <property type="molecule type" value="Genomic_DNA"/>
</dbReference>
<sequence length="121" mass="13230">MQVPVKTHKQRDPYARLLDRLTLALDEADNLAHLTSEPPPDMEVRGLSPDELALITAYLVNDRAWLNGWHATAARYYQAAVQPPPFERQPALPVAGGAARLWASATSAEQSARRLGGGGYL</sequence>
<gene>
    <name evidence="1" type="ORF">SAMN05216602_0942</name>
</gene>
<dbReference type="OrthoDB" id="6892877at2"/>
<proteinExistence type="predicted"/>
<dbReference type="STRING" id="289370.SAMN05216602_0942"/>
<name>A0A1I3HJA5_9GAMM</name>
<evidence type="ECO:0000313" key="1">
    <source>
        <dbReference type="EMBL" id="SFI35590.1"/>
    </source>
</evidence>
<reference evidence="2" key="1">
    <citation type="submission" date="2016-10" db="EMBL/GenBank/DDBJ databases">
        <authorList>
            <person name="Varghese N."/>
            <person name="Submissions S."/>
        </authorList>
    </citation>
    <scope>NUCLEOTIDE SEQUENCE [LARGE SCALE GENOMIC DNA]</scope>
    <source>
        <strain evidence="2">LMG 22563</strain>
    </source>
</reference>
<dbReference type="AlphaFoldDB" id="A0A1I3HJA5"/>
<protein>
    <submittedName>
        <fullName evidence="1">Uncharacterized protein</fullName>
    </submittedName>
</protein>
<organism evidence="1 2">
    <name type="scientific">Phytopseudomonas argentinensis</name>
    <dbReference type="NCBI Taxonomy" id="289370"/>
    <lineage>
        <taxon>Bacteria</taxon>
        <taxon>Pseudomonadati</taxon>
        <taxon>Pseudomonadota</taxon>
        <taxon>Gammaproteobacteria</taxon>
        <taxon>Pseudomonadales</taxon>
        <taxon>Pseudomonadaceae</taxon>
        <taxon>Phytopseudomonas</taxon>
    </lineage>
</organism>
<keyword evidence="2" id="KW-1185">Reference proteome</keyword>
<dbReference type="Proteomes" id="UP000183018">
    <property type="component" value="Unassembled WGS sequence"/>
</dbReference>